<dbReference type="AlphaFoldDB" id="A0A968KTS7"/>
<keyword evidence="2" id="KW-1185">Reference proteome</keyword>
<sequence>MSKKLLALVLLMVPVVVFAGIKQRTVRSSSGDWVQETYLEIAEFEMERSNPELSMDIHLGHSTNDNGEKSYWVEIESEIEYRRGTVTNQELQNIALGVRSLMLNGVHIESTSANTTIEERMKDGKEKKEYIRITITREQMEQIVRGNQWNGTITADFLGNRERNLQMKRRNRIEFDLQRLL</sequence>
<accession>A0A968KTS7</accession>
<name>A0A968KTS7_9SPIO</name>
<dbReference type="Proteomes" id="UP000778951">
    <property type="component" value="Unassembled WGS sequence"/>
</dbReference>
<proteinExistence type="predicted"/>
<evidence type="ECO:0000313" key="2">
    <source>
        <dbReference type="Proteomes" id="UP000778951"/>
    </source>
</evidence>
<comment type="caution">
    <text evidence="1">The sequence shown here is derived from an EMBL/GenBank/DDBJ whole genome shotgun (WGS) entry which is preliminary data.</text>
</comment>
<dbReference type="RefSeq" id="WP_167694882.1">
    <property type="nucleotide sequence ID" value="NZ_CP118181.1"/>
</dbReference>
<evidence type="ECO:0000313" key="1">
    <source>
        <dbReference type="EMBL" id="NIZ68764.1"/>
    </source>
</evidence>
<gene>
    <name evidence="1" type="ORF">HCT48_00820</name>
</gene>
<reference evidence="1" key="1">
    <citation type="submission" date="2020-03" db="EMBL/GenBank/DDBJ databases">
        <title>Spirochaetal bacteria isolated from arthropods constitute a novel genus Entomospira genus novum within the order Spirochaetales.</title>
        <authorList>
            <person name="Grana-Miraglia L."/>
            <person name="Sikutova S."/>
            <person name="Fingerle V."/>
            <person name="Sing A."/>
            <person name="Castillo-Ramirez S."/>
            <person name="Margos G."/>
            <person name="Rudolf I."/>
        </authorList>
    </citation>
    <scope>NUCLEOTIDE SEQUENCE</scope>
    <source>
        <strain evidence="1">BR149</strain>
    </source>
</reference>
<dbReference type="EMBL" id="JAATLM010000001">
    <property type="protein sequence ID" value="NIZ68764.1"/>
    <property type="molecule type" value="Genomic_DNA"/>
</dbReference>
<protein>
    <submittedName>
        <fullName evidence="1">Uncharacterized protein</fullName>
    </submittedName>
</protein>
<organism evidence="1 2">
    <name type="scientific">Entomospira culicis</name>
    <dbReference type="NCBI Taxonomy" id="2719989"/>
    <lineage>
        <taxon>Bacteria</taxon>
        <taxon>Pseudomonadati</taxon>
        <taxon>Spirochaetota</taxon>
        <taxon>Spirochaetia</taxon>
        <taxon>Spirochaetales</taxon>
        <taxon>Spirochaetaceae</taxon>
        <taxon>Entomospira</taxon>
    </lineage>
</organism>